<dbReference type="RefSeq" id="WP_369265728.1">
    <property type="nucleotide sequence ID" value="NZ_CP163440.1"/>
</dbReference>
<feature type="compositionally biased region" description="Basic and acidic residues" evidence="1">
    <location>
        <begin position="20"/>
        <end position="42"/>
    </location>
</feature>
<proteinExistence type="predicted"/>
<organism evidence="2">
    <name type="scientific">Streptomyces sp. R35</name>
    <dbReference type="NCBI Taxonomy" id="3238630"/>
    <lineage>
        <taxon>Bacteria</taxon>
        <taxon>Bacillati</taxon>
        <taxon>Actinomycetota</taxon>
        <taxon>Actinomycetes</taxon>
        <taxon>Kitasatosporales</taxon>
        <taxon>Streptomycetaceae</taxon>
        <taxon>Streptomyces</taxon>
    </lineage>
</organism>
<reference evidence="2" key="1">
    <citation type="submission" date="2024-07" db="EMBL/GenBank/DDBJ databases">
        <authorList>
            <person name="Yu S.T."/>
        </authorList>
    </citation>
    <scope>NUCLEOTIDE SEQUENCE</scope>
    <source>
        <strain evidence="2">R35</strain>
    </source>
</reference>
<evidence type="ECO:0000313" key="2">
    <source>
        <dbReference type="EMBL" id="XDQ68995.1"/>
    </source>
</evidence>
<accession>A0AB39SP76</accession>
<dbReference type="EMBL" id="CP163440">
    <property type="protein sequence ID" value="XDQ68995.1"/>
    <property type="molecule type" value="Genomic_DNA"/>
</dbReference>
<feature type="region of interest" description="Disordered" evidence="1">
    <location>
        <begin position="20"/>
        <end position="56"/>
    </location>
</feature>
<dbReference type="AlphaFoldDB" id="A0AB39SP76"/>
<gene>
    <name evidence="2" type="ORF">AB5J50_48950</name>
</gene>
<sequence>MPGTELSGTRTPLFEHALRLHELTPDVPLPRDGEPYPDEERRRRSPQPGCPRDREQVGAEVAAVLDEHFTDPRSVPSQLAGRFQDVHVPIHPNARITEAALRAGARAREAGRWLVRYGTDTDDVVVGLALLSAVGAVHDIPYVQTIGLLSCTFGPLAANAIERLPDGAGPLLWLADRVAGWGRVYVVEALCRLGDGDPDVQHWLLRRAVDGDFLNGYFAGKVAEAAGLHEALTGSAVDAETVDHAGRLVHVLTYCQGMGMTLARYPHAEEVLAAHLRHLEQLGPSPSRYYIAALLARNLGESGDEGSVAPIRRWQTYRDGYLALLDQEDWCETARSALVADDREIVWLAATASDLGLRAFGDPAPSSED</sequence>
<evidence type="ECO:0000256" key="1">
    <source>
        <dbReference type="SAM" id="MobiDB-lite"/>
    </source>
</evidence>
<name>A0AB39SP76_9ACTN</name>
<protein>
    <submittedName>
        <fullName evidence="2">Uncharacterized protein</fullName>
    </submittedName>
</protein>